<name>A0AAX6FBH4_IRIPA</name>
<keyword evidence="2" id="KW-1185">Reference proteome</keyword>
<accession>A0AAX6FBH4</accession>
<sequence length="95" mass="10331">MACSTSSTMWPSTPIWKGTKRDFSMASISSQGRREISWMRLYREVSHLGSLFCHRLSSKDGIIPRPSASLSLNFVSGCLVLFGGGCEGETKGGDP</sequence>
<evidence type="ECO:0000313" key="2">
    <source>
        <dbReference type="Proteomes" id="UP001140949"/>
    </source>
</evidence>
<dbReference type="PANTHER" id="PTHR46175:SF4">
    <property type="entry name" value="BACTERIOOPSIN TRANSCRIPTIONAL ACTIVATOR"/>
    <property type="match status" value="1"/>
</dbReference>
<reference evidence="1" key="1">
    <citation type="journal article" date="2023" name="GigaByte">
        <title>Genome assembly of the bearded iris, Iris pallida Lam.</title>
        <authorList>
            <person name="Bruccoleri R.E."/>
            <person name="Oakeley E.J."/>
            <person name="Faust A.M.E."/>
            <person name="Altorfer M."/>
            <person name="Dessus-Babus S."/>
            <person name="Burckhardt D."/>
            <person name="Oertli M."/>
            <person name="Naumann U."/>
            <person name="Petersen F."/>
            <person name="Wong J."/>
        </authorList>
    </citation>
    <scope>NUCLEOTIDE SEQUENCE</scope>
    <source>
        <strain evidence="1">GSM-AAB239-AS_SAM_17_03QT</strain>
    </source>
</reference>
<dbReference type="PANTHER" id="PTHR46175">
    <property type="entry name" value="BACTERIOOPSIN TRANSCRIPTIONAL ACTIVATOR"/>
    <property type="match status" value="1"/>
</dbReference>
<dbReference type="AlphaFoldDB" id="A0AAX6FBH4"/>
<gene>
    <name evidence="1" type="ORF">M6B38_141590</name>
</gene>
<protein>
    <submittedName>
        <fullName evidence="1">F-box/kelch-repeat protein-like</fullName>
    </submittedName>
</protein>
<evidence type="ECO:0000313" key="1">
    <source>
        <dbReference type="EMBL" id="KAJ6813820.1"/>
    </source>
</evidence>
<dbReference type="Proteomes" id="UP001140949">
    <property type="component" value="Unassembled WGS sequence"/>
</dbReference>
<reference evidence="1" key="2">
    <citation type="submission" date="2023-04" db="EMBL/GenBank/DDBJ databases">
        <authorList>
            <person name="Bruccoleri R.E."/>
            <person name="Oakeley E.J."/>
            <person name="Faust A.-M."/>
            <person name="Dessus-Babus S."/>
            <person name="Altorfer M."/>
            <person name="Burckhardt D."/>
            <person name="Oertli M."/>
            <person name="Naumann U."/>
            <person name="Petersen F."/>
            <person name="Wong J."/>
        </authorList>
    </citation>
    <scope>NUCLEOTIDE SEQUENCE</scope>
    <source>
        <strain evidence="1">GSM-AAB239-AS_SAM_17_03QT</strain>
        <tissue evidence="1">Leaf</tissue>
    </source>
</reference>
<organism evidence="1 2">
    <name type="scientific">Iris pallida</name>
    <name type="common">Sweet iris</name>
    <dbReference type="NCBI Taxonomy" id="29817"/>
    <lineage>
        <taxon>Eukaryota</taxon>
        <taxon>Viridiplantae</taxon>
        <taxon>Streptophyta</taxon>
        <taxon>Embryophyta</taxon>
        <taxon>Tracheophyta</taxon>
        <taxon>Spermatophyta</taxon>
        <taxon>Magnoliopsida</taxon>
        <taxon>Liliopsida</taxon>
        <taxon>Asparagales</taxon>
        <taxon>Iridaceae</taxon>
        <taxon>Iridoideae</taxon>
        <taxon>Irideae</taxon>
        <taxon>Iris</taxon>
    </lineage>
</organism>
<comment type="caution">
    <text evidence="1">The sequence shown here is derived from an EMBL/GenBank/DDBJ whole genome shotgun (WGS) entry which is preliminary data.</text>
</comment>
<proteinExistence type="predicted"/>
<dbReference type="EMBL" id="JANAVB010030219">
    <property type="protein sequence ID" value="KAJ6813820.1"/>
    <property type="molecule type" value="Genomic_DNA"/>
</dbReference>